<dbReference type="RefSeq" id="WP_125129278.1">
    <property type="nucleotide sequence ID" value="NZ_RHJS01000002.1"/>
</dbReference>
<evidence type="ECO:0000313" key="5">
    <source>
        <dbReference type="Proteomes" id="UP000274920"/>
    </source>
</evidence>
<dbReference type="GO" id="GO:0005524">
    <property type="term" value="F:ATP binding"/>
    <property type="evidence" value="ECO:0007669"/>
    <property type="project" value="UniProtKB-KW"/>
</dbReference>
<dbReference type="Gene3D" id="3.40.50.300">
    <property type="entry name" value="P-loop containing nucleotide triphosphate hydrolases"/>
    <property type="match status" value="1"/>
</dbReference>
<keyword evidence="1" id="KW-0547">Nucleotide-binding</keyword>
<dbReference type="PANTHER" id="PTHR43875">
    <property type="entry name" value="MALTODEXTRIN IMPORT ATP-BINDING PROTEIN MSMX"/>
    <property type="match status" value="1"/>
</dbReference>
<reference evidence="4" key="1">
    <citation type="submission" date="2018-10" db="EMBL/GenBank/DDBJ databases">
        <title>Schaedlerella arabinophila gen. nov. sp. nov., isolated from the mouse intestinal tract and comparative analysis with the genome of the closely related altered Schaedler flora strain ASF502.</title>
        <authorList>
            <person name="Miyake S."/>
            <person name="Soh M."/>
            <person name="Seedorf H."/>
        </authorList>
    </citation>
    <scope>NUCLEOTIDE SEQUENCE [LARGE SCALE GENOMIC DNA]</scope>
    <source>
        <strain evidence="4">DSM 106076</strain>
    </source>
</reference>
<evidence type="ECO:0000313" key="4">
    <source>
        <dbReference type="EMBL" id="RRK34113.1"/>
    </source>
</evidence>
<gene>
    <name evidence="4" type="ORF">EBB54_24315</name>
</gene>
<dbReference type="SMART" id="SM00382">
    <property type="entry name" value="AAA"/>
    <property type="match status" value="1"/>
</dbReference>
<evidence type="ECO:0000259" key="3">
    <source>
        <dbReference type="PROSITE" id="PS50893"/>
    </source>
</evidence>
<dbReference type="Proteomes" id="UP000274920">
    <property type="component" value="Unassembled WGS sequence"/>
</dbReference>
<dbReference type="InterPro" id="IPR047641">
    <property type="entry name" value="ABC_transpr_MalK/UgpC-like"/>
</dbReference>
<organism evidence="4 5">
    <name type="scientific">Schaedlerella arabinosiphila</name>
    <dbReference type="NCBI Taxonomy" id="2044587"/>
    <lineage>
        <taxon>Bacteria</taxon>
        <taxon>Bacillati</taxon>
        <taxon>Bacillota</taxon>
        <taxon>Clostridia</taxon>
        <taxon>Lachnospirales</taxon>
        <taxon>Lachnospiraceae</taxon>
        <taxon>Schaedlerella</taxon>
    </lineage>
</organism>
<dbReference type="AlphaFoldDB" id="A0A426DMW7"/>
<dbReference type="GO" id="GO:0016887">
    <property type="term" value="F:ATP hydrolysis activity"/>
    <property type="evidence" value="ECO:0007669"/>
    <property type="project" value="InterPro"/>
</dbReference>
<proteinExistence type="predicted"/>
<dbReference type="Pfam" id="PF00005">
    <property type="entry name" value="ABC_tran"/>
    <property type="match status" value="1"/>
</dbReference>
<dbReference type="PROSITE" id="PS50893">
    <property type="entry name" value="ABC_TRANSPORTER_2"/>
    <property type="match status" value="1"/>
</dbReference>
<evidence type="ECO:0000256" key="1">
    <source>
        <dbReference type="ARBA" id="ARBA00022741"/>
    </source>
</evidence>
<dbReference type="SUPFAM" id="SSF52540">
    <property type="entry name" value="P-loop containing nucleoside triphosphate hydrolases"/>
    <property type="match status" value="1"/>
</dbReference>
<dbReference type="InterPro" id="IPR003439">
    <property type="entry name" value="ABC_transporter-like_ATP-bd"/>
</dbReference>
<feature type="domain" description="ABC transporter" evidence="3">
    <location>
        <begin position="4"/>
        <end position="221"/>
    </location>
</feature>
<protein>
    <submittedName>
        <fullName evidence="4">ATP-binding cassette domain-containing protein</fullName>
    </submittedName>
</protein>
<sequence length="221" mass="25000">MSGITLKNLNKTYPNGFLSVKNVSLSIEDGEFVTFHGPSGCGKSTILRMIGGLEEITSGEIYLGDVLLNEVLPRDRRLSMAFQNYALYPGLNVYENIGLGLTLRDFPRNIIDSRVQSAAEFLQIPDILNKKIRSITEAQKQKTALARAIVCHPKVFLVDEDFSKGNARRRAEMLRDVLRINQELKLTTLYITNDYQEAINLKKKIIFMKDGEIIPAEEYEV</sequence>
<keyword evidence="2 4" id="KW-0067">ATP-binding</keyword>
<evidence type="ECO:0000256" key="2">
    <source>
        <dbReference type="ARBA" id="ARBA00022840"/>
    </source>
</evidence>
<name>A0A426DMW7_9FIRM</name>
<dbReference type="GO" id="GO:0055052">
    <property type="term" value="C:ATP-binding cassette (ABC) transporter complex, substrate-binding subunit-containing"/>
    <property type="evidence" value="ECO:0007669"/>
    <property type="project" value="TreeGrafter"/>
</dbReference>
<dbReference type="EMBL" id="RHJS01000002">
    <property type="protein sequence ID" value="RRK34113.1"/>
    <property type="molecule type" value="Genomic_DNA"/>
</dbReference>
<dbReference type="InterPro" id="IPR003593">
    <property type="entry name" value="AAA+_ATPase"/>
</dbReference>
<keyword evidence="5" id="KW-1185">Reference proteome</keyword>
<comment type="caution">
    <text evidence="4">The sequence shown here is derived from an EMBL/GenBank/DDBJ whole genome shotgun (WGS) entry which is preliminary data.</text>
</comment>
<dbReference type="PANTHER" id="PTHR43875:SF1">
    <property type="entry name" value="OSMOPROTECTIVE COMPOUNDS UPTAKE ATP-BINDING PROTEIN GGTA"/>
    <property type="match status" value="1"/>
</dbReference>
<dbReference type="InterPro" id="IPR027417">
    <property type="entry name" value="P-loop_NTPase"/>
</dbReference>
<accession>A0A426DMW7</accession>